<sequence length="174" mass="20345">MFNSQTSTSPASTNRQLQALEGTYKSSKQYDQQKKIIEGTRKLMQRMPSETSEFSDGEDAQPSQDRMTRKMRKFERKALETTEEHVNLENPPRVIDIKNDQKTDESIEELEKPDENAVILAMVDEKMDLMLARFEKREKERKRQEAQQKNVLTEFGNVPDKFRKCHFNLASKPS</sequence>
<dbReference type="EMBL" id="OU015567">
    <property type="protein sequence ID" value="CAG5113503.1"/>
    <property type="molecule type" value="Genomic_DNA"/>
</dbReference>
<dbReference type="Proteomes" id="UP001158576">
    <property type="component" value="Chromosome 2"/>
</dbReference>
<name>A0ABN7TD53_OIKDI</name>
<organism evidence="2 3">
    <name type="scientific">Oikopleura dioica</name>
    <name type="common">Tunicate</name>
    <dbReference type="NCBI Taxonomy" id="34765"/>
    <lineage>
        <taxon>Eukaryota</taxon>
        <taxon>Metazoa</taxon>
        <taxon>Chordata</taxon>
        <taxon>Tunicata</taxon>
        <taxon>Appendicularia</taxon>
        <taxon>Copelata</taxon>
        <taxon>Oikopleuridae</taxon>
        <taxon>Oikopleura</taxon>
    </lineage>
</organism>
<feature type="compositionally biased region" description="Polar residues" evidence="1">
    <location>
        <begin position="1"/>
        <end position="17"/>
    </location>
</feature>
<protein>
    <submittedName>
        <fullName evidence="2">Oidioi.mRNA.OKI2018_I69.chr2.g7607.t1.cds</fullName>
    </submittedName>
</protein>
<evidence type="ECO:0000313" key="2">
    <source>
        <dbReference type="EMBL" id="CAG5113503.1"/>
    </source>
</evidence>
<accession>A0ABN7TD53</accession>
<keyword evidence="3" id="KW-1185">Reference proteome</keyword>
<feature type="compositionally biased region" description="Basic and acidic residues" evidence="1">
    <location>
        <begin position="31"/>
        <end position="41"/>
    </location>
</feature>
<proteinExistence type="predicted"/>
<evidence type="ECO:0000256" key="1">
    <source>
        <dbReference type="SAM" id="MobiDB-lite"/>
    </source>
</evidence>
<feature type="region of interest" description="Disordered" evidence="1">
    <location>
        <begin position="1"/>
        <end position="69"/>
    </location>
</feature>
<gene>
    <name evidence="2" type="ORF">OKIOD_LOCUS16372</name>
</gene>
<evidence type="ECO:0000313" key="3">
    <source>
        <dbReference type="Proteomes" id="UP001158576"/>
    </source>
</evidence>
<reference evidence="2 3" key="1">
    <citation type="submission" date="2021-04" db="EMBL/GenBank/DDBJ databases">
        <authorList>
            <person name="Bliznina A."/>
        </authorList>
    </citation>
    <scope>NUCLEOTIDE SEQUENCE [LARGE SCALE GENOMIC DNA]</scope>
</reference>